<keyword evidence="3" id="KW-1185">Reference proteome</keyword>
<evidence type="ECO:0000313" key="3">
    <source>
        <dbReference type="Proteomes" id="UP000243096"/>
    </source>
</evidence>
<accession>A0A2P5K8C2</accession>
<evidence type="ECO:0000313" key="2">
    <source>
        <dbReference type="EMBL" id="PPB82966.1"/>
    </source>
</evidence>
<sequence length="63" mass="7095">MVCSRLFASASRCRQSAQLPYTRIGSPTDTPLRRSPVTGELISRNQPSSYRTRALTARSRLLR</sequence>
<feature type="region of interest" description="Disordered" evidence="1">
    <location>
        <begin position="21"/>
        <end position="50"/>
    </location>
</feature>
<name>A0A2P5K8C2_9BURK</name>
<reference evidence="2 3" key="1">
    <citation type="submission" date="2018-01" db="EMBL/GenBank/DDBJ databases">
        <title>Genomic Encyclopedia of Type Strains, Phase III (KMG-III): the genomes of soil and plant-associated and newly described type strains.</title>
        <authorList>
            <person name="Whitman W."/>
        </authorList>
    </citation>
    <scope>NUCLEOTIDE SEQUENCE [LARGE SCALE GENOMIC DNA]</scope>
    <source>
        <strain evidence="2 3">HKI456</strain>
    </source>
</reference>
<dbReference type="EMBL" id="PRDW01000011">
    <property type="protein sequence ID" value="PPB82966.1"/>
    <property type="molecule type" value="Genomic_DNA"/>
</dbReference>
<dbReference type="AlphaFoldDB" id="A0A2P5K8C2"/>
<gene>
    <name evidence="2" type="ORF">B0O95_11124</name>
</gene>
<comment type="caution">
    <text evidence="2">The sequence shown here is derived from an EMBL/GenBank/DDBJ whole genome shotgun (WGS) entry which is preliminary data.</text>
</comment>
<organism evidence="2 3">
    <name type="scientific">Mycetohabitans endofungorum</name>
    <dbReference type="NCBI Taxonomy" id="417203"/>
    <lineage>
        <taxon>Bacteria</taxon>
        <taxon>Pseudomonadati</taxon>
        <taxon>Pseudomonadota</taxon>
        <taxon>Betaproteobacteria</taxon>
        <taxon>Burkholderiales</taxon>
        <taxon>Burkholderiaceae</taxon>
        <taxon>Mycetohabitans</taxon>
    </lineage>
</organism>
<proteinExistence type="predicted"/>
<protein>
    <submittedName>
        <fullName evidence="2">Uncharacterized protein</fullName>
    </submittedName>
</protein>
<evidence type="ECO:0000256" key="1">
    <source>
        <dbReference type="SAM" id="MobiDB-lite"/>
    </source>
</evidence>
<dbReference type="Proteomes" id="UP000243096">
    <property type="component" value="Unassembled WGS sequence"/>
</dbReference>